<reference evidence="4 5" key="1">
    <citation type="submission" date="2018-06" db="EMBL/GenBank/DDBJ databases">
        <title>Comparative genomics of Brasilonema spp. strains.</title>
        <authorList>
            <person name="Alvarenga D.O."/>
            <person name="Fiore M.F."/>
            <person name="Varani A.M."/>
        </authorList>
    </citation>
    <scope>NUCLEOTIDE SEQUENCE [LARGE SCALE GENOMIC DNA]</scope>
    <source>
        <strain evidence="4 5">UFV-OR1</strain>
    </source>
</reference>
<name>A0ABX1MAQ7_9CYAN</name>
<dbReference type="CDD" id="cd00761">
    <property type="entry name" value="Glyco_tranf_GTA_type"/>
    <property type="match status" value="1"/>
</dbReference>
<dbReference type="Gene3D" id="3.90.550.10">
    <property type="entry name" value="Spore Coat Polysaccharide Biosynthesis Protein SpsA, Chain A"/>
    <property type="match status" value="1"/>
</dbReference>
<feature type="domain" description="Glycosyltransferase 2-like" evidence="3">
    <location>
        <begin position="23"/>
        <end position="60"/>
    </location>
</feature>
<accession>A0ABX1MAQ7</accession>
<protein>
    <recommendedName>
        <fullName evidence="3">Glycosyltransferase 2-like domain-containing protein</fullName>
    </recommendedName>
</protein>
<dbReference type="PANTHER" id="PTHR22916:SF51">
    <property type="entry name" value="GLYCOSYLTRANSFERASE EPSH-RELATED"/>
    <property type="match status" value="1"/>
</dbReference>
<keyword evidence="5" id="KW-1185">Reference proteome</keyword>
<keyword evidence="2" id="KW-0808">Transferase</keyword>
<dbReference type="EMBL" id="QMEC01000053">
    <property type="protein sequence ID" value="NMF64049.1"/>
    <property type="molecule type" value="Genomic_DNA"/>
</dbReference>
<comment type="caution">
    <text evidence="4">The sequence shown here is derived from an EMBL/GenBank/DDBJ whole genome shotgun (WGS) entry which is preliminary data.</text>
</comment>
<sequence length="313" mass="36665">MLGVDLQLRFLLKTIMNTQPLFSIIVPVYQTERFLEQCLRSLKNQSLRDFECIVVNDGSKGTRIEDWYRDQDIDWKSKLSIVNIENQFQCRYIFNQIVGDDLRFKYVEQSNKGVSVARNTAIKLATGKHIVFVDSDDWILPNHLDNIVNVIEKQKNQPNFTFSLITRAYNTGRTIKRPIPRSLNLANLTYSHFAWSWNSVYSLDFLQKYGLVFDEKLGYGAQNFSGAVSVKKEDVLFSYDHFYALHREYNLKHVRFVDYLQTYMYRDVAKAEKKALDDMLNGEQAFLRYLHNKYENEDIPRSAKIALASQYPG</sequence>
<dbReference type="SUPFAM" id="SSF53448">
    <property type="entry name" value="Nucleotide-diphospho-sugar transferases"/>
    <property type="match status" value="1"/>
</dbReference>
<dbReference type="InterPro" id="IPR001173">
    <property type="entry name" value="Glyco_trans_2-like"/>
</dbReference>
<keyword evidence="1" id="KW-0328">Glycosyltransferase</keyword>
<evidence type="ECO:0000256" key="1">
    <source>
        <dbReference type="ARBA" id="ARBA00022676"/>
    </source>
</evidence>
<evidence type="ECO:0000256" key="2">
    <source>
        <dbReference type="ARBA" id="ARBA00022679"/>
    </source>
</evidence>
<dbReference type="Pfam" id="PF00535">
    <property type="entry name" value="Glycos_transf_2"/>
    <property type="match status" value="2"/>
</dbReference>
<evidence type="ECO:0000313" key="4">
    <source>
        <dbReference type="EMBL" id="NMF64049.1"/>
    </source>
</evidence>
<evidence type="ECO:0000259" key="3">
    <source>
        <dbReference type="Pfam" id="PF00535"/>
    </source>
</evidence>
<dbReference type="InterPro" id="IPR029044">
    <property type="entry name" value="Nucleotide-diphossugar_trans"/>
</dbReference>
<dbReference type="Proteomes" id="UP000762253">
    <property type="component" value="Unassembled WGS sequence"/>
</dbReference>
<feature type="domain" description="Glycosyltransferase 2-like" evidence="3">
    <location>
        <begin position="95"/>
        <end position="172"/>
    </location>
</feature>
<gene>
    <name evidence="4" type="ORF">DP115_15230</name>
</gene>
<evidence type="ECO:0000313" key="5">
    <source>
        <dbReference type="Proteomes" id="UP000762253"/>
    </source>
</evidence>
<proteinExistence type="predicted"/>
<dbReference type="PANTHER" id="PTHR22916">
    <property type="entry name" value="GLYCOSYLTRANSFERASE"/>
    <property type="match status" value="1"/>
</dbReference>
<organism evidence="4 5">
    <name type="scientific">Brasilonema octagenarum UFV-OR1</name>
    <dbReference type="NCBI Taxonomy" id="417115"/>
    <lineage>
        <taxon>Bacteria</taxon>
        <taxon>Bacillati</taxon>
        <taxon>Cyanobacteriota</taxon>
        <taxon>Cyanophyceae</taxon>
        <taxon>Nostocales</taxon>
        <taxon>Scytonemataceae</taxon>
        <taxon>Brasilonema</taxon>
        <taxon>Octagenarum group</taxon>
    </lineage>
</organism>